<organism evidence="1 2">
    <name type="scientific">Fructilactobacillus carniphilus</name>
    <dbReference type="NCBI Taxonomy" id="2940297"/>
    <lineage>
        <taxon>Bacteria</taxon>
        <taxon>Bacillati</taxon>
        <taxon>Bacillota</taxon>
        <taxon>Bacilli</taxon>
        <taxon>Lactobacillales</taxon>
        <taxon>Lactobacillaceae</taxon>
        <taxon>Fructilactobacillus</taxon>
    </lineage>
</organism>
<protein>
    <submittedName>
        <fullName evidence="1">DUF4176 domain-containing protein</fullName>
    </submittedName>
</protein>
<sequence length="125" mass="14595">MNEKLKMLPVGSIVYLNEGNVKMVIVANGQLIANDNNELPTYWDYLGGVFPQGFDPDNMYYFNQNDIDKVIFRGYEDDNSERYAQLIKDWKASHQKEYQVEKGINLQMLRNEASEIADYDEINEE</sequence>
<dbReference type="Pfam" id="PF13780">
    <property type="entry name" value="DUF4176"/>
    <property type="match status" value="1"/>
</dbReference>
<name>A0ABY5BVP3_9LACO</name>
<proteinExistence type="predicted"/>
<dbReference type="EMBL" id="CP097121">
    <property type="protein sequence ID" value="USS90296.1"/>
    <property type="molecule type" value="Genomic_DNA"/>
</dbReference>
<dbReference type="RefSeq" id="WP_252794761.1">
    <property type="nucleotide sequence ID" value="NZ_CP097121.1"/>
</dbReference>
<keyword evidence="2" id="KW-1185">Reference proteome</keyword>
<accession>A0ABY5BVP3</accession>
<evidence type="ECO:0000313" key="2">
    <source>
        <dbReference type="Proteomes" id="UP001056164"/>
    </source>
</evidence>
<reference evidence="1" key="1">
    <citation type="submission" date="2022-05" db="EMBL/GenBank/DDBJ databases">
        <authorList>
            <person name="Oliphant S.A."/>
            <person name="Watson-Haigh N.S."/>
            <person name="Sumby K.M."/>
            <person name="Gardner J.M."/>
            <person name="Jiranek V."/>
        </authorList>
    </citation>
    <scope>NUCLEOTIDE SEQUENCE</scope>
    <source>
        <strain evidence="1">KI4_A6</strain>
    </source>
</reference>
<gene>
    <name evidence="1" type="ORF">M3M37_05485</name>
</gene>
<dbReference type="Proteomes" id="UP001056164">
    <property type="component" value="Chromosome"/>
</dbReference>
<evidence type="ECO:0000313" key="1">
    <source>
        <dbReference type="EMBL" id="USS90296.1"/>
    </source>
</evidence>
<dbReference type="InterPro" id="IPR025233">
    <property type="entry name" value="DUF4176"/>
</dbReference>